<keyword evidence="2" id="KW-1185">Reference proteome</keyword>
<evidence type="ECO:0000313" key="2">
    <source>
        <dbReference type="Proteomes" id="UP001599542"/>
    </source>
</evidence>
<accession>A0ABW6GRW3</accession>
<sequence>MGFINNVKGLSAGKEAADAYANGDTVFVFKAIEANFKSLATGPMPGMAEQIQSIEAAGWRLDQMTAAEGKALGGERIALVLLFRRA</sequence>
<dbReference type="RefSeq" id="WP_380329349.1">
    <property type="nucleotide sequence ID" value="NZ_JBHYPW010000056.1"/>
</dbReference>
<reference evidence="1 2" key="1">
    <citation type="submission" date="2024-09" db="EMBL/GenBank/DDBJ databases">
        <title>The Natural Products Discovery Center: Release of the First 8490 Sequenced Strains for Exploring Actinobacteria Biosynthetic Diversity.</title>
        <authorList>
            <person name="Kalkreuter E."/>
            <person name="Kautsar S.A."/>
            <person name="Yang D."/>
            <person name="Bader C.D."/>
            <person name="Teijaro C.N."/>
            <person name="Fluegel L."/>
            <person name="Davis C.M."/>
            <person name="Simpson J.R."/>
            <person name="Lauterbach L."/>
            <person name="Steele A.D."/>
            <person name="Gui C."/>
            <person name="Meng S."/>
            <person name="Li G."/>
            <person name="Viehrig K."/>
            <person name="Ye F."/>
            <person name="Su P."/>
            <person name="Kiefer A.F."/>
            <person name="Nichols A."/>
            <person name="Cepeda A.J."/>
            <person name="Yan W."/>
            <person name="Fan B."/>
            <person name="Jiang Y."/>
            <person name="Adhikari A."/>
            <person name="Zheng C.-J."/>
            <person name="Schuster L."/>
            <person name="Cowan T.M."/>
            <person name="Smanski M.J."/>
            <person name="Chevrette M.G."/>
            <person name="De Carvalho L.P.S."/>
            <person name="Shen B."/>
        </authorList>
    </citation>
    <scope>NUCLEOTIDE SEQUENCE [LARGE SCALE GENOMIC DNA]</scope>
    <source>
        <strain evidence="1 2">NPDC058753</strain>
    </source>
</reference>
<dbReference type="Proteomes" id="UP001599542">
    <property type="component" value="Unassembled WGS sequence"/>
</dbReference>
<name>A0ABW6GRW3_9ACTN</name>
<protein>
    <submittedName>
        <fullName evidence="1">Uncharacterized protein</fullName>
    </submittedName>
</protein>
<evidence type="ECO:0000313" key="1">
    <source>
        <dbReference type="EMBL" id="MFE1355324.1"/>
    </source>
</evidence>
<dbReference type="EMBL" id="JBHYPX010000058">
    <property type="protein sequence ID" value="MFE1355324.1"/>
    <property type="molecule type" value="Genomic_DNA"/>
</dbReference>
<organism evidence="1 2">
    <name type="scientific">Kitasatospora phosalacinea</name>
    <dbReference type="NCBI Taxonomy" id="2065"/>
    <lineage>
        <taxon>Bacteria</taxon>
        <taxon>Bacillati</taxon>
        <taxon>Actinomycetota</taxon>
        <taxon>Actinomycetes</taxon>
        <taxon>Kitasatosporales</taxon>
        <taxon>Streptomycetaceae</taxon>
        <taxon>Kitasatospora</taxon>
    </lineage>
</organism>
<gene>
    <name evidence="1" type="ORF">ACFW6T_25360</name>
</gene>
<proteinExistence type="predicted"/>
<comment type="caution">
    <text evidence="1">The sequence shown here is derived from an EMBL/GenBank/DDBJ whole genome shotgun (WGS) entry which is preliminary data.</text>
</comment>